<dbReference type="EMBL" id="BMMK01000009">
    <property type="protein sequence ID" value="GGM52110.1"/>
    <property type="molecule type" value="Genomic_DNA"/>
</dbReference>
<evidence type="ECO:0000256" key="1">
    <source>
        <dbReference type="SAM" id="MobiDB-lite"/>
    </source>
</evidence>
<dbReference type="InterPro" id="IPR024516">
    <property type="entry name" value="Mce_C"/>
</dbReference>
<accession>A0A8J3FUP8</accession>
<dbReference type="AlphaFoldDB" id="A0A8J3FUP8"/>
<dbReference type="PANTHER" id="PTHR33371">
    <property type="entry name" value="INTERMEMBRANE PHOSPHOLIPID TRANSPORT SYSTEM BINDING PROTEIN MLAD-RELATED"/>
    <property type="match status" value="1"/>
</dbReference>
<dbReference type="GO" id="GO:0005576">
    <property type="term" value="C:extracellular region"/>
    <property type="evidence" value="ECO:0007669"/>
    <property type="project" value="TreeGrafter"/>
</dbReference>
<dbReference type="Pfam" id="PF11887">
    <property type="entry name" value="Mce4_CUP1"/>
    <property type="match status" value="1"/>
</dbReference>
<dbReference type="InterPro" id="IPR052336">
    <property type="entry name" value="MlaD_Phospholipid_Transporter"/>
</dbReference>
<dbReference type="PANTHER" id="PTHR33371:SF19">
    <property type="entry name" value="MCE-FAMILY PROTEIN MCE4A"/>
    <property type="match status" value="1"/>
</dbReference>
<feature type="compositionally biased region" description="Pro residues" evidence="1">
    <location>
        <begin position="353"/>
        <end position="364"/>
    </location>
</feature>
<evidence type="ECO:0000259" key="2">
    <source>
        <dbReference type="Pfam" id="PF02470"/>
    </source>
</evidence>
<feature type="compositionally biased region" description="Basic and acidic residues" evidence="1">
    <location>
        <begin position="335"/>
        <end position="346"/>
    </location>
</feature>
<dbReference type="NCBIfam" id="TIGR00996">
    <property type="entry name" value="Mtu_fam_mce"/>
    <property type="match status" value="1"/>
</dbReference>
<name>A0A8J3FUP8_9PSEU</name>
<evidence type="ECO:0000313" key="4">
    <source>
        <dbReference type="EMBL" id="GGM52110.1"/>
    </source>
</evidence>
<reference evidence="4" key="1">
    <citation type="journal article" date="2014" name="Int. J. Syst. Evol. Microbiol.">
        <title>Complete genome sequence of Corynebacterium casei LMG S-19264T (=DSM 44701T), isolated from a smear-ripened cheese.</title>
        <authorList>
            <consortium name="US DOE Joint Genome Institute (JGI-PGF)"/>
            <person name="Walter F."/>
            <person name="Albersmeier A."/>
            <person name="Kalinowski J."/>
            <person name="Ruckert C."/>
        </authorList>
    </citation>
    <scope>NUCLEOTIDE SEQUENCE</scope>
    <source>
        <strain evidence="4">CGMCC 4.5737</strain>
    </source>
</reference>
<proteinExistence type="predicted"/>
<dbReference type="GO" id="GO:0051701">
    <property type="term" value="P:biological process involved in interaction with host"/>
    <property type="evidence" value="ECO:0007669"/>
    <property type="project" value="TreeGrafter"/>
</dbReference>
<gene>
    <name evidence="4" type="ORF">GCM10012275_23780</name>
</gene>
<dbReference type="InterPro" id="IPR003399">
    <property type="entry name" value="Mce/MlaD"/>
</dbReference>
<reference evidence="4" key="2">
    <citation type="submission" date="2020-09" db="EMBL/GenBank/DDBJ databases">
        <authorList>
            <person name="Sun Q."/>
            <person name="Zhou Y."/>
        </authorList>
    </citation>
    <scope>NUCLEOTIDE SEQUENCE</scope>
    <source>
        <strain evidence="4">CGMCC 4.5737</strain>
    </source>
</reference>
<feature type="region of interest" description="Disordered" evidence="1">
    <location>
        <begin position="328"/>
        <end position="384"/>
    </location>
</feature>
<feature type="domain" description="Mce/MlaD" evidence="2">
    <location>
        <begin position="44"/>
        <end position="117"/>
    </location>
</feature>
<dbReference type="Proteomes" id="UP000637578">
    <property type="component" value="Unassembled WGS sequence"/>
</dbReference>
<organism evidence="4 5">
    <name type="scientific">Longimycelium tulufanense</name>
    <dbReference type="NCBI Taxonomy" id="907463"/>
    <lineage>
        <taxon>Bacteria</taxon>
        <taxon>Bacillati</taxon>
        <taxon>Actinomycetota</taxon>
        <taxon>Actinomycetes</taxon>
        <taxon>Pseudonocardiales</taxon>
        <taxon>Pseudonocardiaceae</taxon>
        <taxon>Longimycelium</taxon>
    </lineage>
</organism>
<comment type="caution">
    <text evidence="4">The sequence shown here is derived from an EMBL/GenBank/DDBJ whole genome shotgun (WGS) entry which is preliminary data.</text>
</comment>
<protein>
    <submittedName>
        <fullName evidence="4">ABC transporter substrate-binding protein</fullName>
    </submittedName>
</protein>
<evidence type="ECO:0000313" key="5">
    <source>
        <dbReference type="Proteomes" id="UP000637578"/>
    </source>
</evidence>
<dbReference type="RefSeq" id="WP_189056927.1">
    <property type="nucleotide sequence ID" value="NZ_BMMK01000009.1"/>
</dbReference>
<dbReference type="InterPro" id="IPR005693">
    <property type="entry name" value="Mce"/>
</dbReference>
<feature type="domain" description="Mammalian cell entry C-terminal" evidence="3">
    <location>
        <begin position="124"/>
        <end position="345"/>
    </location>
</feature>
<keyword evidence="5" id="KW-1185">Reference proteome</keyword>
<dbReference type="Pfam" id="PF02470">
    <property type="entry name" value="MlaD"/>
    <property type="match status" value="1"/>
</dbReference>
<sequence>MSAREALGKARRRFLGVAFLAVLALFVWFSLALYQKKFTPVVLVDLRTDRVGSQLMPESDVKVRGLAVGQVRQIRADGAGAVLQLAMDPDKIDLIPRNTKARLLPKTLFGERYVSLVLPEKPAQERLSAGDSIQQDRSREAVELEHVLGNLMPALQAVEPAKLASTLTALSNALDGRGRPLGETLVQLNDYLREINPALPAINEDISRLADVSDTYSKAAPDLIQALSDLTATSRTLVEQRGNLEHLYASVTHGTGDLDDFLRANGENLIRLNASSRPTLEVLAKYAPEYPCLLKGLSEIAPRMEDAWGKGTDKPGLRITLEVTENRGKYVPNQDEPRYADKRGPRCYDISPRPDPFPQYPPDGPVKDGSKPPPAARTQHSGVQPALSGMWAQAKPAAVTNPTSASASPVELSLPNSLVERKLLAALLAARTDLRPDEVPGWSSLLVGPLFRGAEVTLR</sequence>
<evidence type="ECO:0000259" key="3">
    <source>
        <dbReference type="Pfam" id="PF11887"/>
    </source>
</evidence>